<evidence type="ECO:0000313" key="6">
    <source>
        <dbReference type="EMBL" id="AEI40820.1"/>
    </source>
</evidence>
<dbReference type="PANTHER" id="PTHR30055:SF200">
    <property type="entry name" value="HTH-TYPE TRANSCRIPTIONAL REPRESSOR BDCR"/>
    <property type="match status" value="1"/>
</dbReference>
<protein>
    <submittedName>
        <fullName evidence="6">Transcriptional regulator</fullName>
    </submittedName>
</protein>
<proteinExistence type="predicted"/>
<evidence type="ECO:0000256" key="4">
    <source>
        <dbReference type="PROSITE-ProRule" id="PRU00335"/>
    </source>
</evidence>
<reference evidence="7" key="1">
    <citation type="submission" date="2011-06" db="EMBL/GenBank/DDBJ databases">
        <title>Complete genome sequence of Paenibacillus mucilaginosus KNP414.</title>
        <authorList>
            <person name="Wang J."/>
            <person name="Hu S."/>
            <person name="Hu X."/>
            <person name="Zhang B."/>
            <person name="Dong D."/>
            <person name="Zhang S."/>
            <person name="Zhao K."/>
            <person name="Wu D."/>
        </authorList>
    </citation>
    <scope>NUCLEOTIDE SEQUENCE [LARGE SCALE GENOMIC DNA]</scope>
    <source>
        <strain evidence="7">KNP414</strain>
    </source>
</reference>
<evidence type="ECO:0000256" key="1">
    <source>
        <dbReference type="ARBA" id="ARBA00023015"/>
    </source>
</evidence>
<dbReference type="GO" id="GO:0000976">
    <property type="term" value="F:transcription cis-regulatory region binding"/>
    <property type="evidence" value="ECO:0007669"/>
    <property type="project" value="TreeGrafter"/>
</dbReference>
<keyword evidence="1" id="KW-0805">Transcription regulation</keyword>
<evidence type="ECO:0000259" key="5">
    <source>
        <dbReference type="PROSITE" id="PS50977"/>
    </source>
</evidence>
<dbReference type="Pfam" id="PF00440">
    <property type="entry name" value="TetR_N"/>
    <property type="match status" value="1"/>
</dbReference>
<dbReference type="EMBL" id="CP002869">
    <property type="protein sequence ID" value="AEI40820.1"/>
    <property type="molecule type" value="Genomic_DNA"/>
</dbReference>
<dbReference type="SUPFAM" id="SSF46689">
    <property type="entry name" value="Homeodomain-like"/>
    <property type="match status" value="1"/>
</dbReference>
<dbReference type="AlphaFoldDB" id="F8F590"/>
<dbReference type="Pfam" id="PF16925">
    <property type="entry name" value="TetR_C_13"/>
    <property type="match status" value="1"/>
</dbReference>
<dbReference type="Proteomes" id="UP000006620">
    <property type="component" value="Chromosome"/>
</dbReference>
<dbReference type="InterPro" id="IPR011075">
    <property type="entry name" value="TetR_C"/>
</dbReference>
<dbReference type="PROSITE" id="PS50977">
    <property type="entry name" value="HTH_TETR_2"/>
    <property type="match status" value="1"/>
</dbReference>
<organism evidence="6 7">
    <name type="scientific">Paenibacillus mucilaginosus (strain KNP414)</name>
    <dbReference type="NCBI Taxonomy" id="1036673"/>
    <lineage>
        <taxon>Bacteria</taxon>
        <taxon>Bacillati</taxon>
        <taxon>Bacillota</taxon>
        <taxon>Bacilli</taxon>
        <taxon>Bacillales</taxon>
        <taxon>Paenibacillaceae</taxon>
        <taxon>Paenibacillus</taxon>
    </lineage>
</organism>
<keyword evidence="3" id="KW-0804">Transcription</keyword>
<dbReference type="SUPFAM" id="SSF48498">
    <property type="entry name" value="Tetracyclin repressor-like, C-terminal domain"/>
    <property type="match status" value="1"/>
</dbReference>
<dbReference type="GO" id="GO:0003700">
    <property type="term" value="F:DNA-binding transcription factor activity"/>
    <property type="evidence" value="ECO:0007669"/>
    <property type="project" value="TreeGrafter"/>
</dbReference>
<feature type="DNA-binding region" description="H-T-H motif" evidence="4">
    <location>
        <begin position="28"/>
        <end position="47"/>
    </location>
</feature>
<dbReference type="Gene3D" id="1.10.357.10">
    <property type="entry name" value="Tetracycline Repressor, domain 2"/>
    <property type="match status" value="1"/>
</dbReference>
<dbReference type="PANTHER" id="PTHR30055">
    <property type="entry name" value="HTH-TYPE TRANSCRIPTIONAL REGULATOR RUTR"/>
    <property type="match status" value="1"/>
</dbReference>
<feature type="domain" description="HTH tetR-type" evidence="5">
    <location>
        <begin position="5"/>
        <end position="65"/>
    </location>
</feature>
<dbReference type="HOGENOM" id="CLU_069356_23_1_9"/>
<dbReference type="KEGG" id="pms:KNP414_02259"/>
<name>F8F590_PAEMK</name>
<evidence type="ECO:0000256" key="3">
    <source>
        <dbReference type="ARBA" id="ARBA00023163"/>
    </source>
</evidence>
<dbReference type="RefSeq" id="WP_013915981.1">
    <property type="nucleotide sequence ID" value="NC_015690.1"/>
</dbReference>
<gene>
    <name evidence="6" type="ordered locus">KNP414_02259</name>
</gene>
<dbReference type="PATRIC" id="fig|1036673.3.peg.2028"/>
<dbReference type="InterPro" id="IPR001647">
    <property type="entry name" value="HTH_TetR"/>
</dbReference>
<dbReference type="InterPro" id="IPR009057">
    <property type="entry name" value="Homeodomain-like_sf"/>
</dbReference>
<evidence type="ECO:0000313" key="7">
    <source>
        <dbReference type="Proteomes" id="UP000006620"/>
    </source>
</evidence>
<dbReference type="InterPro" id="IPR036271">
    <property type="entry name" value="Tet_transcr_reg_TetR-rel_C_sf"/>
</dbReference>
<dbReference type="PRINTS" id="PR00455">
    <property type="entry name" value="HTHTETR"/>
</dbReference>
<evidence type="ECO:0000256" key="2">
    <source>
        <dbReference type="ARBA" id="ARBA00023125"/>
    </source>
</evidence>
<accession>F8F590</accession>
<keyword evidence="2 4" id="KW-0238">DNA-binding</keyword>
<sequence>MAPRLSVRQHILNVASELFYREGIRSVGVDTIVERSEVSKATLYRHFPTKDDLIIAYLEAQDHINWVHFDEAVAKHEGCPKEQLLALIDATIELLEPGYHRGCAFLNALAEFSEEDHPVHLLAVEYNRALRLRISRLSQKAGVQDERLTDQLMLVINGALASVPVYGLSGPAAELTTVARYLIDLHIGKTECQA</sequence>
<reference evidence="6 7" key="2">
    <citation type="journal article" date="2013" name="Genome Announc.">
        <title>Genome Sequence of Growth-Improving Paenibacillus mucilaginosus Strain KNP414.</title>
        <authorList>
            <person name="Lu J.J."/>
            <person name="Wang J.F."/>
            <person name="Hu X.F."/>
        </authorList>
    </citation>
    <scope>NUCLEOTIDE SEQUENCE [LARGE SCALE GENOMIC DNA]</scope>
    <source>
        <strain evidence="6 7">KNP414</strain>
    </source>
</reference>
<dbReference type="InterPro" id="IPR050109">
    <property type="entry name" value="HTH-type_TetR-like_transc_reg"/>
</dbReference>